<comment type="similarity">
    <text evidence="1 4">Belongs to the SEC8 family.</text>
</comment>
<name>A0AAV6UPG4_9ARAC</name>
<dbReference type="Proteomes" id="UP000827092">
    <property type="component" value="Unassembled WGS sequence"/>
</dbReference>
<organism evidence="6 7">
    <name type="scientific">Oedothorax gibbosus</name>
    <dbReference type="NCBI Taxonomy" id="931172"/>
    <lineage>
        <taxon>Eukaryota</taxon>
        <taxon>Metazoa</taxon>
        <taxon>Ecdysozoa</taxon>
        <taxon>Arthropoda</taxon>
        <taxon>Chelicerata</taxon>
        <taxon>Arachnida</taxon>
        <taxon>Araneae</taxon>
        <taxon>Araneomorphae</taxon>
        <taxon>Entelegynae</taxon>
        <taxon>Araneoidea</taxon>
        <taxon>Linyphiidae</taxon>
        <taxon>Erigoninae</taxon>
        <taxon>Oedothorax</taxon>
    </lineage>
</organism>
<sequence>MSSEALPSLFSELVSSKCDGDRERTKSRFENQCKILDAKVSHLLKTKGQDVSDVLEYTSRAIEMVSNSKAKCRLLRHRLVSCKETLQCKRDDLRRLWLESLTHKHTHLLLAEIEEIRKTPDLVNEHLLAKRYELATRVLMSSIELLEGKLADIEALKELKLELHRLLDKLYAIFLEELIQELYMSTFHSVYQGDDDGSIKEVTYEKIFNYKPLKDGSRSINFNVSYVTVLLECMMMLGKITETMDILKEECEGELRKIIAKLSKLMHDIVQASTDTAILDLPESQGQRFLFDLLETTIGHFRQILINNKKFVQILGKVMTSTEKEDSSIETVDLYSNMQTTLEYLISSYLEIPALPALSRQCSSVISESQCGSDLTAYFESKSHSEERCQMLFKFHHSTQGMVGIRKKANYEHFHGNSYWETNDKLNSQKLPLVCKPCLKNITVMFIPIKNFVNEIEKALQAQTEIHCPLHLFILDCANNFLDQINAEVNRILKDSSQNLQSWKVSIVPDDSPHKVIGSEKQILSSTLILREKLTELHALLWKLPAYSDHFLHLIYYIVYYYKDLVHKGFKNLFIEELKPKDVEKENVSGNFEEFGKKVVEEKHILSVSWAKDQDIRRLLKSFSNWKLLEMTESGEAIDSPEDIRMRNKHESELLIRNLHSGEHSTWEIIEDTTILFNIAVLQESLQWFSSRLLSLAKDFKPSGDIKFSTKFSSDALSGLNKLVKEYEDFSDVCLLALHLEVRAHCFRHLMEFETVDIDICAKNLADDLNRIEEALVSALTPKELNYIFEGLGELVASILIHNISNCSQVITRASFGKRVHRAVFVIHCCLANITMTREVSLYRVRHFVRSLYLSHDEVVNEAMEEGPRFGENEYAAVFKILLRGKENEAQIVDDCMKKVRKILNRAVVSIS</sequence>
<proteinExistence type="inferred from homology"/>
<keyword evidence="4" id="KW-0653">Protein transport</keyword>
<comment type="function">
    <text evidence="4">Component of the exocyst complex involved in the docking of exocytic vesicles with fusion sites on the plasma membrane.</text>
</comment>
<evidence type="ECO:0000256" key="3">
    <source>
        <dbReference type="ARBA" id="ARBA00022483"/>
    </source>
</evidence>
<dbReference type="AlphaFoldDB" id="A0AAV6UPG4"/>
<comment type="caution">
    <text evidence="6">The sequence shown here is derived from an EMBL/GenBank/DDBJ whole genome shotgun (WGS) entry which is preliminary data.</text>
</comment>
<dbReference type="GO" id="GO:0090522">
    <property type="term" value="P:vesicle tethering involved in exocytosis"/>
    <property type="evidence" value="ECO:0007669"/>
    <property type="project" value="UniProtKB-UniRule"/>
</dbReference>
<dbReference type="PANTHER" id="PTHR14146:SF0">
    <property type="entry name" value="EXOCYST COMPLEX COMPONENT 4"/>
    <property type="match status" value="1"/>
</dbReference>
<dbReference type="GO" id="GO:0045202">
    <property type="term" value="C:synapse"/>
    <property type="evidence" value="ECO:0007669"/>
    <property type="project" value="TreeGrafter"/>
</dbReference>
<keyword evidence="7" id="KW-1185">Reference proteome</keyword>
<dbReference type="GO" id="GO:0007268">
    <property type="term" value="P:chemical synaptic transmission"/>
    <property type="evidence" value="ECO:0007669"/>
    <property type="project" value="TreeGrafter"/>
</dbReference>
<evidence type="ECO:0000259" key="5">
    <source>
        <dbReference type="Pfam" id="PF04048"/>
    </source>
</evidence>
<dbReference type="EMBL" id="JAFNEN010000330">
    <property type="protein sequence ID" value="KAG8185604.1"/>
    <property type="molecule type" value="Genomic_DNA"/>
</dbReference>
<evidence type="ECO:0000313" key="7">
    <source>
        <dbReference type="Proteomes" id="UP000827092"/>
    </source>
</evidence>
<feature type="domain" description="Exocyst complex component Sec8 N-terminal" evidence="5">
    <location>
        <begin position="27"/>
        <end position="125"/>
    </location>
</feature>
<dbReference type="GO" id="GO:0006904">
    <property type="term" value="P:vesicle docking involved in exocytosis"/>
    <property type="evidence" value="ECO:0007669"/>
    <property type="project" value="InterPro"/>
</dbReference>
<dbReference type="Pfam" id="PF04048">
    <property type="entry name" value="Sec8_N"/>
    <property type="match status" value="1"/>
</dbReference>
<dbReference type="InterPro" id="IPR007191">
    <property type="entry name" value="Sec8_exocyst_N"/>
</dbReference>
<protein>
    <recommendedName>
        <fullName evidence="4">Exocyst complex component Sec8</fullName>
    </recommendedName>
</protein>
<evidence type="ECO:0000256" key="2">
    <source>
        <dbReference type="ARBA" id="ARBA00022448"/>
    </source>
</evidence>
<reference evidence="6 7" key="1">
    <citation type="journal article" date="2022" name="Nat. Ecol. Evol.">
        <title>A masculinizing supergene underlies an exaggerated male reproductive morph in a spider.</title>
        <authorList>
            <person name="Hendrickx F."/>
            <person name="De Corte Z."/>
            <person name="Sonet G."/>
            <person name="Van Belleghem S.M."/>
            <person name="Kostlbacher S."/>
            <person name="Vangestel C."/>
        </authorList>
    </citation>
    <scope>NUCLEOTIDE SEQUENCE [LARGE SCALE GENOMIC DNA]</scope>
    <source>
        <strain evidence="6">W744_W776</strain>
    </source>
</reference>
<accession>A0AAV6UPG4</accession>
<dbReference type="GO" id="GO:0015031">
    <property type="term" value="P:protein transport"/>
    <property type="evidence" value="ECO:0007669"/>
    <property type="project" value="UniProtKB-KW"/>
</dbReference>
<dbReference type="GO" id="GO:0006612">
    <property type="term" value="P:protein targeting to membrane"/>
    <property type="evidence" value="ECO:0007669"/>
    <property type="project" value="UniProtKB-UniRule"/>
</dbReference>
<dbReference type="GO" id="GO:0032584">
    <property type="term" value="C:growth cone membrane"/>
    <property type="evidence" value="ECO:0007669"/>
    <property type="project" value="TreeGrafter"/>
</dbReference>
<evidence type="ECO:0000256" key="4">
    <source>
        <dbReference type="RuleBase" id="RU367079"/>
    </source>
</evidence>
<dbReference type="PANTHER" id="PTHR14146">
    <property type="entry name" value="EXOCYST COMPLEX COMPONENT 4"/>
    <property type="match status" value="1"/>
</dbReference>
<keyword evidence="2 4" id="KW-0813">Transport</keyword>
<evidence type="ECO:0000256" key="1">
    <source>
        <dbReference type="ARBA" id="ARBA00010470"/>
    </source>
</evidence>
<gene>
    <name evidence="6" type="ORF">JTE90_023303</name>
</gene>
<dbReference type="InterPro" id="IPR039682">
    <property type="entry name" value="Sec8/EXOC4"/>
</dbReference>
<dbReference type="GO" id="GO:0006893">
    <property type="term" value="P:Golgi to plasma membrane transport"/>
    <property type="evidence" value="ECO:0007669"/>
    <property type="project" value="TreeGrafter"/>
</dbReference>
<keyword evidence="3 4" id="KW-0268">Exocytosis</keyword>
<dbReference type="GO" id="GO:0000145">
    <property type="term" value="C:exocyst"/>
    <property type="evidence" value="ECO:0007669"/>
    <property type="project" value="UniProtKB-UniRule"/>
</dbReference>
<evidence type="ECO:0000313" key="6">
    <source>
        <dbReference type="EMBL" id="KAG8185604.1"/>
    </source>
</evidence>